<keyword evidence="1" id="KW-0175">Coiled coil</keyword>
<proteinExistence type="predicted"/>
<evidence type="ECO:0000256" key="2">
    <source>
        <dbReference type="SAM" id="MobiDB-lite"/>
    </source>
</evidence>
<feature type="compositionally biased region" description="Basic residues" evidence="2">
    <location>
        <begin position="487"/>
        <end position="498"/>
    </location>
</feature>
<gene>
    <name evidence="3" type="ORF">KUF71_004251</name>
</gene>
<feature type="compositionally biased region" description="Basic and acidic residues" evidence="2">
    <location>
        <begin position="170"/>
        <end position="184"/>
    </location>
</feature>
<sequence>MEMWCRVKSVATGKLSTVVASKLYEIREVSKNMWERRELSVKSVEEFKARAASEKSPKYRTEYGILEGDFMYRYRILCVAASREELENGTGGRVHSSKRLSNSDTKIKLKYFLDYEEYMKSEKHERDSKVKRVRRKNKKNEKAGRGKSTEDKLLEQFDKKMLQKNKAKKPTSEKEETKATDNKRSVSSCNEQVSRNAFEVIAMDASDDNENDVNDTFITEDSVKEDAVVNVAPGENVNTEESVQGEDFLNIASGGNVNGGYDELITEDSSVKEVENHASIRASNGIEEDITSSEQIATNDESVETLKLRIQQLEEELKKRNNSQNKTLAQEKLLTKIAAQTQQISEKVGNGNSSASCRLKDLKLAVPLEEGDESITVPDGCIYVGGDKKFVKAEDVALIDETCGSFIQKGEELFKLVAGSSIGGFSKTKRGVKANAGKGIKLAVMPTNVIKSVTVILRKGFTWLEGEKPSHDDINTFFRKQPGEVRRRAKPNTKKTKKTKNDSESDSGSEVDIQRKPKSNKRKTVESDSDSDVPQKNKKKNEESDYSSS</sequence>
<protein>
    <submittedName>
        <fullName evidence="3">Uncharacterized protein</fullName>
    </submittedName>
</protein>
<comment type="caution">
    <text evidence="3">The sequence shown here is derived from an EMBL/GenBank/DDBJ whole genome shotgun (WGS) entry which is preliminary data.</text>
</comment>
<name>A0AAE1GXN9_9NEOP</name>
<evidence type="ECO:0000313" key="3">
    <source>
        <dbReference type="EMBL" id="KAK3910763.1"/>
    </source>
</evidence>
<keyword evidence="4" id="KW-1185">Reference proteome</keyword>
<feature type="region of interest" description="Disordered" evidence="2">
    <location>
        <begin position="123"/>
        <end position="190"/>
    </location>
</feature>
<reference evidence="3" key="1">
    <citation type="submission" date="2021-07" db="EMBL/GenBank/DDBJ databases">
        <authorList>
            <person name="Catto M.A."/>
            <person name="Jacobson A."/>
            <person name="Kennedy G."/>
            <person name="Labadie P."/>
            <person name="Hunt B.G."/>
            <person name="Srinivasan R."/>
        </authorList>
    </citation>
    <scope>NUCLEOTIDE SEQUENCE</scope>
    <source>
        <strain evidence="3">PL_HMW_Pooled</strain>
        <tissue evidence="3">Head</tissue>
    </source>
</reference>
<feature type="compositionally biased region" description="Basic and acidic residues" evidence="2">
    <location>
        <begin position="140"/>
        <end position="161"/>
    </location>
</feature>
<dbReference type="AlphaFoldDB" id="A0AAE1GXN9"/>
<evidence type="ECO:0000313" key="4">
    <source>
        <dbReference type="Proteomes" id="UP001219518"/>
    </source>
</evidence>
<evidence type="ECO:0000256" key="1">
    <source>
        <dbReference type="SAM" id="Coils"/>
    </source>
</evidence>
<feature type="region of interest" description="Disordered" evidence="2">
    <location>
        <begin position="472"/>
        <end position="549"/>
    </location>
</feature>
<organism evidence="3 4">
    <name type="scientific">Frankliniella fusca</name>
    <dbReference type="NCBI Taxonomy" id="407009"/>
    <lineage>
        <taxon>Eukaryota</taxon>
        <taxon>Metazoa</taxon>
        <taxon>Ecdysozoa</taxon>
        <taxon>Arthropoda</taxon>
        <taxon>Hexapoda</taxon>
        <taxon>Insecta</taxon>
        <taxon>Pterygota</taxon>
        <taxon>Neoptera</taxon>
        <taxon>Paraneoptera</taxon>
        <taxon>Thysanoptera</taxon>
        <taxon>Terebrantia</taxon>
        <taxon>Thripoidea</taxon>
        <taxon>Thripidae</taxon>
        <taxon>Frankliniella</taxon>
    </lineage>
</organism>
<dbReference type="Proteomes" id="UP001219518">
    <property type="component" value="Unassembled WGS sequence"/>
</dbReference>
<accession>A0AAE1GXN9</accession>
<dbReference type="EMBL" id="JAHWGI010000195">
    <property type="protein sequence ID" value="KAK3910763.1"/>
    <property type="molecule type" value="Genomic_DNA"/>
</dbReference>
<feature type="coiled-coil region" evidence="1">
    <location>
        <begin position="296"/>
        <end position="330"/>
    </location>
</feature>
<reference evidence="3" key="2">
    <citation type="journal article" date="2023" name="BMC Genomics">
        <title>Pest status, molecular evolution, and epigenetic factors derived from the genome assembly of Frankliniella fusca, a thysanopteran phytovirus vector.</title>
        <authorList>
            <person name="Catto M.A."/>
            <person name="Labadie P.E."/>
            <person name="Jacobson A.L."/>
            <person name="Kennedy G.G."/>
            <person name="Srinivasan R."/>
            <person name="Hunt B.G."/>
        </authorList>
    </citation>
    <scope>NUCLEOTIDE SEQUENCE</scope>
    <source>
        <strain evidence="3">PL_HMW_Pooled</strain>
    </source>
</reference>